<gene>
    <name evidence="2" type="ORF">PCOAH_00001020</name>
</gene>
<name>A0A1B1DSF2_9APIC</name>
<feature type="compositionally biased region" description="Basic residues" evidence="1">
    <location>
        <begin position="1571"/>
        <end position="1587"/>
    </location>
</feature>
<feature type="compositionally biased region" description="Polar residues" evidence="1">
    <location>
        <begin position="1555"/>
        <end position="1568"/>
    </location>
</feature>
<dbReference type="OrthoDB" id="10255522at2759"/>
<feature type="compositionally biased region" description="Basic and acidic residues" evidence="1">
    <location>
        <begin position="1133"/>
        <end position="1145"/>
    </location>
</feature>
<feature type="region of interest" description="Disordered" evidence="1">
    <location>
        <begin position="500"/>
        <end position="522"/>
    </location>
</feature>
<feature type="compositionally biased region" description="Basic and acidic residues" evidence="1">
    <location>
        <begin position="1160"/>
        <end position="1182"/>
    </location>
</feature>
<evidence type="ECO:0000313" key="2">
    <source>
        <dbReference type="EMBL" id="ANQ05711.1"/>
    </source>
</evidence>
<accession>A0A1B1DSF2</accession>
<keyword evidence="3" id="KW-1185">Reference proteome</keyword>
<organism evidence="2 3">
    <name type="scientific">Plasmodium coatneyi</name>
    <dbReference type="NCBI Taxonomy" id="208452"/>
    <lineage>
        <taxon>Eukaryota</taxon>
        <taxon>Sar</taxon>
        <taxon>Alveolata</taxon>
        <taxon>Apicomplexa</taxon>
        <taxon>Aconoidasida</taxon>
        <taxon>Haemosporida</taxon>
        <taxon>Plasmodiidae</taxon>
        <taxon>Plasmodium</taxon>
    </lineage>
</organism>
<evidence type="ECO:0000313" key="3">
    <source>
        <dbReference type="Proteomes" id="UP000092716"/>
    </source>
</evidence>
<reference evidence="3" key="1">
    <citation type="submission" date="2016-06" db="EMBL/GenBank/DDBJ databases">
        <title>First high quality genome sequence of Plasmodium coatneyi using continuous long reads from single molecule, real-time sequencing.</title>
        <authorList>
            <person name="Chien J.-T."/>
            <person name="Pakala S.B."/>
            <person name="Geraldo J.A."/>
            <person name="Lapp S.A."/>
            <person name="Barnwell J.W."/>
            <person name="Kissinger J.C."/>
            <person name="Galinski M.R."/>
            <person name="Humphrey J.C."/>
        </authorList>
    </citation>
    <scope>NUCLEOTIDE SEQUENCE [LARGE SCALE GENOMIC DNA]</scope>
    <source>
        <strain evidence="3">Hackeri</strain>
    </source>
</reference>
<feature type="region of interest" description="Disordered" evidence="1">
    <location>
        <begin position="229"/>
        <end position="259"/>
    </location>
</feature>
<feature type="region of interest" description="Disordered" evidence="1">
    <location>
        <begin position="1133"/>
        <end position="1183"/>
    </location>
</feature>
<dbReference type="EMBL" id="CP016239">
    <property type="protein sequence ID" value="ANQ05711.1"/>
    <property type="molecule type" value="Genomic_DNA"/>
</dbReference>
<feature type="compositionally biased region" description="Polar residues" evidence="1">
    <location>
        <begin position="1149"/>
        <end position="1158"/>
    </location>
</feature>
<proteinExistence type="predicted"/>
<protein>
    <submittedName>
        <fullName evidence="2">Uncharacterized protein</fullName>
    </submittedName>
</protein>
<dbReference type="GeneID" id="30906821"/>
<evidence type="ECO:0000256" key="1">
    <source>
        <dbReference type="SAM" id="MobiDB-lite"/>
    </source>
</evidence>
<feature type="compositionally biased region" description="Basic and acidic residues" evidence="1">
    <location>
        <begin position="1588"/>
        <end position="1635"/>
    </location>
</feature>
<dbReference type="KEGG" id="pcot:PCOAH_00001020"/>
<dbReference type="Proteomes" id="UP000092716">
    <property type="component" value="Chromosome 1"/>
</dbReference>
<feature type="region of interest" description="Disordered" evidence="1">
    <location>
        <begin position="1017"/>
        <end position="1046"/>
    </location>
</feature>
<dbReference type="RefSeq" id="XP_019912406.1">
    <property type="nucleotide sequence ID" value="XM_020056919.1"/>
</dbReference>
<feature type="compositionally biased region" description="Basic and acidic residues" evidence="1">
    <location>
        <begin position="241"/>
        <end position="250"/>
    </location>
</feature>
<feature type="compositionally biased region" description="Polar residues" evidence="1">
    <location>
        <begin position="1636"/>
        <end position="1655"/>
    </location>
</feature>
<dbReference type="VEuPathDB" id="PlasmoDB:PCOAH_00001020"/>
<feature type="region of interest" description="Disordered" evidence="1">
    <location>
        <begin position="166"/>
        <end position="185"/>
    </location>
</feature>
<sequence length="1699" mass="193911">MNQVQSFKSEGQRNCVGSVVSCPQHDNRDKDDDGRRLKREKIKNICKKINRLRRTVCSSTDYFKCVEILFHKAGSKCVVPKRRKKHLKRGKGPVSASPKRGIFFRGKINHLEFFDSTKLCTFFEKHAAEVVQGAAHAEDHFATHKNTLTNGNEFVCPLREEPLSVGKSRLSSGGGVPSQTFQPTGKDSNCCNNKWGDVISNASSMCNANNGKQPRWVKADQLSRQVFTNEEKINGGNAPQDNKRKNEHVDNSGNYSSFNKRMKLGESERDAHTNNFSSEKLQIDVAQFAPGQQVEWDDSPRGMRMKWVAQDEPPAYVDGVPPNTILQQMSTIREERPARKKILMLKVSSILFNQGEGAMKKVNQVRTLENSLEGRKSNQRDEGNARYVMTLPTDEAESGLARNFLTDEDNMEDELHIKEDIQFVYNLFCILAVHMNSLFSMCTQLLRYNFSDLSCEHKELSNQSKRLIILIREYQKEESFVIRFAKCILSVCRGHSRRDAHIGKGTNKGESQHASQPPRRGTITHFNMTTLKKIIRTLLKWEQHDENIQIMLTQNKVDKQPHTFKMEIVNHQRVKQNFDVRKLYFCKYNSELLAYLKRLSTVYSQSNWDSTEGIHTGEVANEVALNRVNLYQKCFSPLWKITKGETNAEKSSRIKCTTGSCKSIENFHSTNDNDGSFGEDPHEDGWDNNTPFKVFPNERSNLTTNQMSIILYLNKILTEEIRCSEDLRIRAKREVEQTETLLWEVKRLQDILSRSGTDVKNIRTNERVLYKTVQMERSTEFFSHQDGKDIHLMEQTTFDENEIDQAICRKDTELFNVTSDTHGMGVNPTTYASTEGEKCVNQFYQLDDFTKGDLIRRLPYGEGIIASPPQDDGNIYRVRDIIGKIIDQLVKSHAEASHPCDKDITSKVDAVQEESPFEPNQGIKELMKELETVKKENSQFGEFLEREKRLSSQLGLEVERQKEAMVQMELQLESERKRNEELRVNVEREELVNDALLSQMEEERKVGSEAKSKLAELEAELTEERERSSSLEAKLEEQKGRSDSLEIDLAEERDRVTSLTEQLQGEKDIVTALKIQLENEMNRVASLEKEKEIIGTIKEELQAEREANASMFAQVEKQKEQLTQQEEEITKMRKKLEEQTERSDPLEVNNASDATNQLGGDKEKATMKRSEGKKKELSDEPKQTMNYGQLYDELVETLVEKESLEKENEHMMSHFNEKIAMLGEQAKYFDEKINHYRTLCESYERTNVQVGRCMQRLEEMIKEIELCPDLSNVNWEEKVANMKKVAKDIKETYEVEKVGTDNLLFDEIIMEKNILMEKILQLESEKGGPIVHTTDKGQTHSGGKDLPNEEAAKYMEEMNFKSLNELFSFHLNILNELSFTKNCYNQLVEENLMKGREYQKEIAQLKKLVNKKEREVGVSDENCKSLLVEVENLKFILNDLFTCGGGRARATRGEDASAVVQEKAEEQLPAVVEENVEEDVLTSVLEEESIVPQEPSNMAPREPSTVVLEESLLTAPSEPPLLAREVPSVGDVLSSVPPKSANDNTLQSNPVLMDIQTSKNARSSNAAPTSKGKRTTPRNRTSRGKKATNKEDAKEAEKKDDKKAEKKEERKEEKKEEKNKVSNKEDTKADSKEKGQNGNETKTNKGTSGNKNSRGSKSRVGSKIIYAESGSAGSDSFVNGSVLDEGGRKYQLRSTNRRK</sequence>
<feature type="region of interest" description="Disordered" evidence="1">
    <location>
        <begin position="1555"/>
        <end position="1699"/>
    </location>
</feature>